<dbReference type="AlphaFoldDB" id="A0AAV6N3R3"/>
<evidence type="ECO:0000313" key="1">
    <source>
        <dbReference type="EMBL" id="KAG6591525.1"/>
    </source>
</evidence>
<gene>
    <name evidence="1" type="ORF">SDJN03_13871</name>
</gene>
<accession>A0AAV6N3R3</accession>
<feature type="non-terminal residue" evidence="1">
    <location>
        <position position="1"/>
    </location>
</feature>
<evidence type="ECO:0000313" key="2">
    <source>
        <dbReference type="Proteomes" id="UP000685013"/>
    </source>
</evidence>
<dbReference type="EMBL" id="JAGKQH010000009">
    <property type="protein sequence ID" value="KAG6591525.1"/>
    <property type="molecule type" value="Genomic_DNA"/>
</dbReference>
<protein>
    <submittedName>
        <fullName evidence="1">Uncharacterized protein</fullName>
    </submittedName>
</protein>
<sequence length="99" mass="10901">MSSVKFIVLINYQATIEPRRDEITTELGANRAATTGAGTWWEMRLEKYPNSPFLLLFTTTLCSDRSSNIATMTIARLSGPSGTSPIHPEKSLILCKSGH</sequence>
<dbReference type="Proteomes" id="UP000685013">
    <property type="component" value="Chromosome 9"/>
</dbReference>
<keyword evidence="2" id="KW-1185">Reference proteome</keyword>
<comment type="caution">
    <text evidence="1">The sequence shown here is derived from an EMBL/GenBank/DDBJ whole genome shotgun (WGS) entry which is preliminary data.</text>
</comment>
<proteinExistence type="predicted"/>
<organism evidence="1 2">
    <name type="scientific">Cucurbita argyrosperma subsp. sororia</name>
    <dbReference type="NCBI Taxonomy" id="37648"/>
    <lineage>
        <taxon>Eukaryota</taxon>
        <taxon>Viridiplantae</taxon>
        <taxon>Streptophyta</taxon>
        <taxon>Embryophyta</taxon>
        <taxon>Tracheophyta</taxon>
        <taxon>Spermatophyta</taxon>
        <taxon>Magnoliopsida</taxon>
        <taxon>eudicotyledons</taxon>
        <taxon>Gunneridae</taxon>
        <taxon>Pentapetalae</taxon>
        <taxon>rosids</taxon>
        <taxon>fabids</taxon>
        <taxon>Cucurbitales</taxon>
        <taxon>Cucurbitaceae</taxon>
        <taxon>Cucurbiteae</taxon>
        <taxon>Cucurbita</taxon>
    </lineage>
</organism>
<name>A0AAV6N3R3_9ROSI</name>
<reference evidence="1 2" key="1">
    <citation type="journal article" date="2021" name="Hortic Res">
        <title>The domestication of Cucurbita argyrosperma as revealed by the genome of its wild relative.</title>
        <authorList>
            <person name="Barrera-Redondo J."/>
            <person name="Sanchez-de la Vega G."/>
            <person name="Aguirre-Liguori J.A."/>
            <person name="Castellanos-Morales G."/>
            <person name="Gutierrez-Guerrero Y.T."/>
            <person name="Aguirre-Dugua X."/>
            <person name="Aguirre-Planter E."/>
            <person name="Tenaillon M.I."/>
            <person name="Lira-Saade R."/>
            <person name="Eguiarte L.E."/>
        </authorList>
    </citation>
    <scope>NUCLEOTIDE SEQUENCE [LARGE SCALE GENOMIC DNA]</scope>
    <source>
        <strain evidence="1">JBR-2021</strain>
    </source>
</reference>